<evidence type="ECO:0000256" key="1">
    <source>
        <dbReference type="SAM" id="MobiDB-lite"/>
    </source>
</evidence>
<dbReference type="Gene3D" id="3.30.2000.40">
    <property type="entry name" value="Myoviridae tail sheath stabiliser"/>
    <property type="match status" value="1"/>
</dbReference>
<evidence type="ECO:0000313" key="3">
    <source>
        <dbReference type="EMBL" id="CAB5209259.1"/>
    </source>
</evidence>
<sequence>MQHFYDGQVRRYITQTIRVLSNFVVKYGDGSLVRVPVMYGDADRQVASIIRNNSENSINSVPRISVYISALDIDHNRLGDSTYVGKLHIRERDIADGQYTQGQGRNYTVERLMPTPFKLTLKCDIWSANTDQKLQILEQILVLFNPSLELQTTDNYVDWTSLSVLNLAGVNWSSRTVPVGADTPIDIATLTLDTPIWISPPVKVKHLGVITSIITSIYQDATADSGNYIDGLGIPIATPDTTLSTLLSKDTVTISDFNIQVYNGQAILLGAHENVLSGEITLEIPIRQGTPINWTDLFNQYPGEYRAGSSTLFLTQPNGTQVIGTFAINPLDDTLLTVDWDKDTLNTNTGIDSSGRFDTDPEYGTGDNYRDASPGTFDAIIDPQTVYPGHGMKDVVAGDRFLIVEDIGAVINQDGADGWKSIGGADLVAKANDIIEWTGSQWNIVFNAAQEADTLIYQTNIYSGVQYVWNGVMWAKSFEGEYKKGQWRIEL</sequence>
<name>A0A6J7WE18_9CAUD</name>
<gene>
    <name evidence="3" type="ORF">UFOVP181_389</name>
    <name evidence="2" type="ORF">UFOVP57_250</name>
</gene>
<dbReference type="Pfam" id="PF16724">
    <property type="entry name" value="T4-gp15_tss"/>
    <property type="match status" value="1"/>
</dbReference>
<proteinExistence type="predicted"/>
<dbReference type="InterPro" id="IPR031997">
    <property type="entry name" value="T4-gp15_tss"/>
</dbReference>
<evidence type="ECO:0000313" key="2">
    <source>
        <dbReference type="EMBL" id="CAB4125849.1"/>
    </source>
</evidence>
<dbReference type="EMBL" id="LR798231">
    <property type="protein sequence ID" value="CAB5209259.1"/>
    <property type="molecule type" value="Genomic_DNA"/>
</dbReference>
<dbReference type="InterPro" id="IPR038553">
    <property type="entry name" value="T4-gp15_tss_sf"/>
</dbReference>
<reference evidence="3" key="1">
    <citation type="submission" date="2020-05" db="EMBL/GenBank/DDBJ databases">
        <authorList>
            <person name="Chiriac C."/>
            <person name="Salcher M."/>
            <person name="Ghai R."/>
            <person name="Kavagutti S V."/>
        </authorList>
    </citation>
    <scope>NUCLEOTIDE SEQUENCE</scope>
</reference>
<protein>
    <submittedName>
        <fullName evidence="3">Myoviridae tail sheath stabiliser</fullName>
    </submittedName>
</protein>
<accession>A0A6J7WE18</accession>
<dbReference type="EMBL" id="LR796187">
    <property type="protein sequence ID" value="CAB4125849.1"/>
    <property type="molecule type" value="Genomic_DNA"/>
</dbReference>
<feature type="region of interest" description="Disordered" evidence="1">
    <location>
        <begin position="349"/>
        <end position="371"/>
    </location>
</feature>
<organism evidence="3">
    <name type="scientific">uncultured Caudovirales phage</name>
    <dbReference type="NCBI Taxonomy" id="2100421"/>
    <lineage>
        <taxon>Viruses</taxon>
        <taxon>Duplodnaviria</taxon>
        <taxon>Heunggongvirae</taxon>
        <taxon>Uroviricota</taxon>
        <taxon>Caudoviricetes</taxon>
        <taxon>Peduoviridae</taxon>
        <taxon>Maltschvirus</taxon>
        <taxon>Maltschvirus maltsch</taxon>
    </lineage>
</organism>